<evidence type="ECO:0000313" key="3">
    <source>
        <dbReference type="Proteomes" id="UP000236655"/>
    </source>
</evidence>
<dbReference type="AlphaFoldDB" id="A0A2I7N924"/>
<dbReference type="KEGG" id="nba:CUN60_11845"/>
<dbReference type="EMBL" id="CP024847">
    <property type="protein sequence ID" value="AUR52958.1"/>
    <property type="molecule type" value="Genomic_DNA"/>
</dbReference>
<name>A0A2I7N924_9NEIS</name>
<evidence type="ECO:0000256" key="1">
    <source>
        <dbReference type="SAM" id="SignalP"/>
    </source>
</evidence>
<feature type="chain" id="PRO_5014475764" description="Lipoprotein" evidence="1">
    <location>
        <begin position="30"/>
        <end position="643"/>
    </location>
</feature>
<keyword evidence="1" id="KW-0732">Signal</keyword>
<dbReference type="RefSeq" id="WP_102952244.1">
    <property type="nucleotide sequence ID" value="NZ_CP024847.1"/>
</dbReference>
<feature type="signal peptide" evidence="1">
    <location>
        <begin position="1"/>
        <end position="29"/>
    </location>
</feature>
<evidence type="ECO:0008006" key="4">
    <source>
        <dbReference type="Google" id="ProtNLM"/>
    </source>
</evidence>
<keyword evidence="3" id="KW-1185">Reference proteome</keyword>
<dbReference type="PROSITE" id="PS51257">
    <property type="entry name" value="PROKAR_LIPOPROTEIN"/>
    <property type="match status" value="1"/>
</dbReference>
<accession>A0A2I7N924</accession>
<organism evidence="2 3">
    <name type="scientific">Aquella oligotrophica</name>
    <dbReference type="NCBI Taxonomy" id="2067065"/>
    <lineage>
        <taxon>Bacteria</taxon>
        <taxon>Pseudomonadati</taxon>
        <taxon>Pseudomonadota</taxon>
        <taxon>Betaproteobacteria</taxon>
        <taxon>Neisseriales</taxon>
        <taxon>Neisseriaceae</taxon>
        <taxon>Aquella</taxon>
    </lineage>
</organism>
<dbReference type="Proteomes" id="UP000236655">
    <property type="component" value="Chromosome"/>
</dbReference>
<sequence>MKNISNYFILLSILVLVACSSGITSTNQAEYVQGEVDVSNSLVLDDFGVLPILQESASYILRINNYSNQRYSLTSVRVTNVKDLLDQSNLLKVNTIDCTKLAAASKCNLKLTPQANRSVDVVLTVKLEDEYSNFHTLRKLIRMSNKISFQNGVNFVGDFGKVVTTDGRYNIAIPLAIRGEFDEFKNNGGQIICESNKSEQRGGCTYLLSGYVESSTLKFIASVSGFNGGILRSSASESLTVVKGEYSNLLISHGLTIDRAKGVNHVYTTLWNSGNVSAYKININLGNNLAIYESIHIENIEPSQRENALINVIGVSAIKDMTGKSNLNIEYFGKEQKFNANTTIYYVGQNDHGDGVGTITNPVDPCFIDNSCPLPFKGTFGVDDVLISTIKYPQNAEEHDPSIKDSYKFVWEIDVKDMDVFEAEEKIYPYVVTPIVGGNTILPEVLDSKGCTIKEKNDKCTIKIEFDPRADSYAVGMEIKGRLELKVSFEEKYQSFSASVPVKFYNFLANNQPVQIRTENNGDNLDIHVKLTYITPTGKEDVMRFPTEGVIEPWKRGEIFIPLWVRNPKLEFIKTCGHGCGEFVTATRDTNWIYGDVDENEPLSSIIDDYGMHLYFNSINNNIRYMCINFYGRDPQNRDCGII</sequence>
<reference evidence="3" key="1">
    <citation type="submission" date="2017-11" db="EMBL/GenBank/DDBJ databases">
        <authorList>
            <person name="Chan K.G."/>
            <person name="Lee L.S."/>
        </authorList>
    </citation>
    <scope>NUCLEOTIDE SEQUENCE [LARGE SCALE GENOMIC DNA]</scope>
    <source>
        <strain evidence="3">DSM 100970</strain>
    </source>
</reference>
<protein>
    <recommendedName>
        <fullName evidence="4">Lipoprotein</fullName>
    </recommendedName>
</protein>
<evidence type="ECO:0000313" key="2">
    <source>
        <dbReference type="EMBL" id="AUR52958.1"/>
    </source>
</evidence>
<gene>
    <name evidence="2" type="ORF">CUN60_11845</name>
</gene>
<proteinExistence type="predicted"/>